<evidence type="ECO:0000313" key="2">
    <source>
        <dbReference type="EMBL" id="CAF4787975.1"/>
    </source>
</evidence>
<protein>
    <submittedName>
        <fullName evidence="2">Uncharacterized protein</fullName>
    </submittedName>
</protein>
<name>A0A821NM97_9BILA</name>
<reference evidence="2" key="1">
    <citation type="submission" date="2021-02" db="EMBL/GenBank/DDBJ databases">
        <authorList>
            <person name="Nowell W R."/>
        </authorList>
    </citation>
    <scope>NUCLEOTIDE SEQUENCE</scope>
</reference>
<dbReference type="AlphaFoldDB" id="A0A821NM97"/>
<feature type="non-terminal residue" evidence="2">
    <location>
        <position position="40"/>
    </location>
</feature>
<gene>
    <name evidence="2" type="ORF">UJA718_LOCUS40699</name>
</gene>
<sequence>GIRRVVAVTGPEAEKCTKRADQLEASLQDLSRRLRDSSSL</sequence>
<evidence type="ECO:0000256" key="1">
    <source>
        <dbReference type="SAM" id="MobiDB-lite"/>
    </source>
</evidence>
<comment type="caution">
    <text evidence="2">The sequence shown here is derived from an EMBL/GenBank/DDBJ whole genome shotgun (WGS) entry which is preliminary data.</text>
</comment>
<proteinExistence type="predicted"/>
<dbReference type="Proteomes" id="UP000663873">
    <property type="component" value="Unassembled WGS sequence"/>
</dbReference>
<feature type="region of interest" description="Disordered" evidence="1">
    <location>
        <begin position="1"/>
        <end position="20"/>
    </location>
</feature>
<feature type="non-terminal residue" evidence="2">
    <location>
        <position position="1"/>
    </location>
</feature>
<accession>A0A821NM97</accession>
<organism evidence="2 3">
    <name type="scientific">Rotaria socialis</name>
    <dbReference type="NCBI Taxonomy" id="392032"/>
    <lineage>
        <taxon>Eukaryota</taxon>
        <taxon>Metazoa</taxon>
        <taxon>Spiralia</taxon>
        <taxon>Gnathifera</taxon>
        <taxon>Rotifera</taxon>
        <taxon>Eurotatoria</taxon>
        <taxon>Bdelloidea</taxon>
        <taxon>Philodinida</taxon>
        <taxon>Philodinidae</taxon>
        <taxon>Rotaria</taxon>
    </lineage>
</organism>
<keyword evidence="3" id="KW-1185">Reference proteome</keyword>
<evidence type="ECO:0000313" key="3">
    <source>
        <dbReference type="Proteomes" id="UP000663873"/>
    </source>
</evidence>
<dbReference type="EMBL" id="CAJOBP010045759">
    <property type="protein sequence ID" value="CAF4787975.1"/>
    <property type="molecule type" value="Genomic_DNA"/>
</dbReference>